<protein>
    <recommendedName>
        <fullName evidence="2">Fatty acid kinase subunit A-like C-terminal domain-containing protein</fullName>
    </recommendedName>
</protein>
<proteinExistence type="predicted"/>
<feature type="region of interest" description="Disordered" evidence="1">
    <location>
        <begin position="76"/>
        <end position="106"/>
    </location>
</feature>
<dbReference type="Pfam" id="PF13684">
    <property type="entry name" value="FakA-like_C"/>
    <property type="match status" value="1"/>
</dbReference>
<dbReference type="InterPro" id="IPR048394">
    <property type="entry name" value="FakA-like_M"/>
</dbReference>
<reference evidence="3" key="1">
    <citation type="journal article" date="2014" name="Front. Microbiol.">
        <title>High frequency of phylogenetically diverse reductive dehalogenase-homologous genes in deep subseafloor sedimentary metagenomes.</title>
        <authorList>
            <person name="Kawai M."/>
            <person name="Futagami T."/>
            <person name="Toyoda A."/>
            <person name="Takaki Y."/>
            <person name="Nishi S."/>
            <person name="Hori S."/>
            <person name="Arai W."/>
            <person name="Tsubouchi T."/>
            <person name="Morono Y."/>
            <person name="Uchiyama I."/>
            <person name="Ito T."/>
            <person name="Fujiyama A."/>
            <person name="Inagaki F."/>
            <person name="Takami H."/>
        </authorList>
    </citation>
    <scope>NUCLEOTIDE SEQUENCE</scope>
    <source>
        <strain evidence="3">Expedition CK06-06</strain>
    </source>
</reference>
<sequence length="433" mass="47315">MEELLDSIIAEAEKSVERTTYLLPVLKQANVVDAGAQGILDILIGIKLAFSRVESINENLDKKIIRGNVTQDNISGKVGAMAGNPDPDAGKDTGQKVKKAAMDAGSASSNRELEEVKIKSEIKYTYCTELVVKGNGINLERLREKIESYGDSAIIVGNESIVKIHVHTNTPQKVLNRAIRQGTIHDIQINNMKDQRMEAIGERPVAAQETKAPEGRALVVVANGAGIEEIFKSVGVDAIVGGGQSMNPSTYDIVKVINSLDAAEVIIFPNNKNIILTANQAKKLVKKKTNVTVVPTRTIPEGISALLNYNPDAGMEENTYNMEQAISSSKCGEITQAVRDANLYVGEIKKGAFLGLYNGKVKVISDNIADVTIDLIRDMVEGSEEVITFYTGKDARQEDMKAVRERLKKDFPYLDIEIHRGGQPLYPFIFSIE</sequence>
<comment type="caution">
    <text evidence="3">The sequence shown here is derived from an EMBL/GenBank/DDBJ whole genome shotgun (WGS) entry which is preliminary data.</text>
</comment>
<gene>
    <name evidence="3" type="ORF">S12H4_14173</name>
</gene>
<dbReference type="InterPro" id="IPR033470">
    <property type="entry name" value="FakA-like_C"/>
</dbReference>
<dbReference type="AlphaFoldDB" id="X1RHZ0"/>
<evidence type="ECO:0000259" key="2">
    <source>
        <dbReference type="SMART" id="SM01121"/>
    </source>
</evidence>
<organism evidence="3">
    <name type="scientific">marine sediment metagenome</name>
    <dbReference type="NCBI Taxonomy" id="412755"/>
    <lineage>
        <taxon>unclassified sequences</taxon>
        <taxon>metagenomes</taxon>
        <taxon>ecological metagenomes</taxon>
    </lineage>
</organism>
<evidence type="ECO:0000256" key="1">
    <source>
        <dbReference type="SAM" id="MobiDB-lite"/>
    </source>
</evidence>
<accession>X1RHZ0</accession>
<dbReference type="SMART" id="SM01121">
    <property type="entry name" value="Dak1_2"/>
    <property type="match status" value="1"/>
</dbReference>
<dbReference type="InterPro" id="IPR050270">
    <property type="entry name" value="DegV_domain_contain"/>
</dbReference>
<dbReference type="PANTHER" id="PTHR33434">
    <property type="entry name" value="DEGV DOMAIN-CONTAINING PROTEIN DR_1986-RELATED"/>
    <property type="match status" value="1"/>
</dbReference>
<feature type="domain" description="Fatty acid kinase subunit A-like C-terminal" evidence="2">
    <location>
        <begin position="123"/>
        <end position="433"/>
    </location>
</feature>
<dbReference type="EMBL" id="BARW01006750">
    <property type="protein sequence ID" value="GAI80233.1"/>
    <property type="molecule type" value="Genomic_DNA"/>
</dbReference>
<name>X1RHZ0_9ZZZZ</name>
<dbReference type="PANTHER" id="PTHR33434:SF4">
    <property type="entry name" value="PHOSPHATASE PROTEIN"/>
    <property type="match status" value="1"/>
</dbReference>
<evidence type="ECO:0000313" key="3">
    <source>
        <dbReference type="EMBL" id="GAI80233.1"/>
    </source>
</evidence>
<dbReference type="Pfam" id="PF21645">
    <property type="entry name" value="FakA-like_M"/>
    <property type="match status" value="1"/>
</dbReference>